<name>A0ABP6MY55_9ACTN</name>
<protein>
    <submittedName>
        <fullName evidence="1">Uncharacterized protein</fullName>
    </submittedName>
</protein>
<organism evidence="1 2">
    <name type="scientific">Planomonospora alba</name>
    <dbReference type="NCBI Taxonomy" id="161354"/>
    <lineage>
        <taxon>Bacteria</taxon>
        <taxon>Bacillati</taxon>
        <taxon>Actinomycetota</taxon>
        <taxon>Actinomycetes</taxon>
        <taxon>Streptosporangiales</taxon>
        <taxon>Streptosporangiaceae</taxon>
        <taxon>Planomonospora</taxon>
    </lineage>
</organism>
<dbReference type="EMBL" id="BAAAUT010000013">
    <property type="protein sequence ID" value="GAA3129978.1"/>
    <property type="molecule type" value="Genomic_DNA"/>
</dbReference>
<reference evidence="2" key="1">
    <citation type="journal article" date="2019" name="Int. J. Syst. Evol. Microbiol.">
        <title>The Global Catalogue of Microorganisms (GCM) 10K type strain sequencing project: providing services to taxonomists for standard genome sequencing and annotation.</title>
        <authorList>
            <consortium name="The Broad Institute Genomics Platform"/>
            <consortium name="The Broad Institute Genome Sequencing Center for Infectious Disease"/>
            <person name="Wu L."/>
            <person name="Ma J."/>
        </authorList>
    </citation>
    <scope>NUCLEOTIDE SEQUENCE [LARGE SCALE GENOMIC DNA]</scope>
    <source>
        <strain evidence="2">JCM 9373</strain>
    </source>
</reference>
<evidence type="ECO:0000313" key="2">
    <source>
        <dbReference type="Proteomes" id="UP001500320"/>
    </source>
</evidence>
<evidence type="ECO:0000313" key="1">
    <source>
        <dbReference type="EMBL" id="GAA3129978.1"/>
    </source>
</evidence>
<dbReference type="PROSITE" id="PS51257">
    <property type="entry name" value="PROKAR_LIPOPROTEIN"/>
    <property type="match status" value="1"/>
</dbReference>
<accession>A0ABP6MY55</accession>
<dbReference type="Proteomes" id="UP001500320">
    <property type="component" value="Unassembled WGS sequence"/>
</dbReference>
<dbReference type="RefSeq" id="WP_344858246.1">
    <property type="nucleotide sequence ID" value="NZ_BAAAUT010000013.1"/>
</dbReference>
<sequence length="120" mass="12732">MKINMMSAQLWLTSACTGAPERTGAVLPVLDGPAVLTGDRPAVLTGDMAVRTRQERQEKSVLFQVQAGRGAALPAFPMAGADAAPVAEAGDYAHQIKQTKRIGNGGLRGPHPWRHHPQVT</sequence>
<proteinExistence type="predicted"/>
<comment type="caution">
    <text evidence="1">The sequence shown here is derived from an EMBL/GenBank/DDBJ whole genome shotgun (WGS) entry which is preliminary data.</text>
</comment>
<keyword evidence="2" id="KW-1185">Reference proteome</keyword>
<gene>
    <name evidence="1" type="ORF">GCM10010466_20870</name>
</gene>